<sequence length="65" mass="6915">MGNHHVGEGADNLSFEEKKDGDGEQATGVHFVNNLGRLKTGLLPVSCPCPSLPRIAVGGFGYKKY</sequence>
<dbReference type="EMBL" id="JBHSAP010000009">
    <property type="protein sequence ID" value="MFC4076553.1"/>
    <property type="molecule type" value="Genomic_DNA"/>
</dbReference>
<feature type="region of interest" description="Disordered" evidence="1">
    <location>
        <begin position="1"/>
        <end position="26"/>
    </location>
</feature>
<reference evidence="3" key="1">
    <citation type="journal article" date="2019" name="Int. J. Syst. Evol. Microbiol.">
        <title>The Global Catalogue of Microorganisms (GCM) 10K type strain sequencing project: providing services to taxonomists for standard genome sequencing and annotation.</title>
        <authorList>
            <consortium name="The Broad Institute Genomics Platform"/>
            <consortium name="The Broad Institute Genome Sequencing Center for Infectious Disease"/>
            <person name="Wu L."/>
            <person name="Ma J."/>
        </authorList>
    </citation>
    <scope>NUCLEOTIDE SEQUENCE [LARGE SCALE GENOMIC DNA]</scope>
    <source>
        <strain evidence="3">IBRC-M 10813</strain>
    </source>
</reference>
<keyword evidence="3" id="KW-1185">Reference proteome</keyword>
<proteinExistence type="predicted"/>
<evidence type="ECO:0000256" key="1">
    <source>
        <dbReference type="SAM" id="MobiDB-lite"/>
    </source>
</evidence>
<evidence type="ECO:0000313" key="3">
    <source>
        <dbReference type="Proteomes" id="UP001595843"/>
    </source>
</evidence>
<name>A0ABV8JH54_9BACL</name>
<evidence type="ECO:0000313" key="2">
    <source>
        <dbReference type="EMBL" id="MFC4076553.1"/>
    </source>
</evidence>
<organism evidence="2 3">
    <name type="scientific">Salinithrix halophila</name>
    <dbReference type="NCBI Taxonomy" id="1485204"/>
    <lineage>
        <taxon>Bacteria</taxon>
        <taxon>Bacillati</taxon>
        <taxon>Bacillota</taxon>
        <taxon>Bacilli</taxon>
        <taxon>Bacillales</taxon>
        <taxon>Thermoactinomycetaceae</taxon>
        <taxon>Salinithrix</taxon>
    </lineage>
</organism>
<gene>
    <name evidence="2" type="ORF">ACFOUO_06975</name>
</gene>
<dbReference type="Proteomes" id="UP001595843">
    <property type="component" value="Unassembled WGS sequence"/>
</dbReference>
<accession>A0ABV8JH54</accession>
<protein>
    <submittedName>
        <fullName evidence="2">Uncharacterized protein</fullName>
    </submittedName>
</protein>
<comment type="caution">
    <text evidence="2">The sequence shown here is derived from an EMBL/GenBank/DDBJ whole genome shotgun (WGS) entry which is preliminary data.</text>
</comment>